<protein>
    <submittedName>
        <fullName evidence="1">Uncharacterized protein</fullName>
    </submittedName>
</protein>
<proteinExistence type="predicted"/>
<dbReference type="InterPro" id="IPR045633">
    <property type="entry name" value="DUF6414"/>
</dbReference>
<evidence type="ECO:0000313" key="1">
    <source>
        <dbReference type="EMBL" id="MBD7939048.1"/>
    </source>
</evidence>
<reference evidence="1 2" key="1">
    <citation type="submission" date="2020-08" db="EMBL/GenBank/DDBJ databases">
        <title>A Genomic Blueprint of the Chicken Gut Microbiome.</title>
        <authorList>
            <person name="Gilroy R."/>
            <person name="Ravi A."/>
            <person name="Getino M."/>
            <person name="Pursley I."/>
            <person name="Horton D.L."/>
            <person name="Alikhan N.-F."/>
            <person name="Baker D."/>
            <person name="Gharbi K."/>
            <person name="Hall N."/>
            <person name="Watson M."/>
            <person name="Adriaenssens E.M."/>
            <person name="Foster-Nyarko E."/>
            <person name="Jarju S."/>
            <person name="Secka A."/>
            <person name="Antonio M."/>
            <person name="Oren A."/>
            <person name="Chaudhuri R."/>
            <person name="La Ragione R.M."/>
            <person name="Hildebrand F."/>
            <person name="Pallen M.J."/>
        </authorList>
    </citation>
    <scope>NUCLEOTIDE SEQUENCE [LARGE SCALE GENOMIC DNA]</scope>
    <source>
        <strain evidence="1 2">Sa5YUA1</strain>
    </source>
</reference>
<dbReference type="Pfam" id="PF19952">
    <property type="entry name" value="DUF6414"/>
    <property type="match status" value="1"/>
</dbReference>
<dbReference type="RefSeq" id="WP_191816748.1">
    <property type="nucleotide sequence ID" value="NZ_JACSQT010000011.1"/>
</dbReference>
<comment type="caution">
    <text evidence="1">The sequence shown here is derived from an EMBL/GenBank/DDBJ whole genome shotgun (WGS) entry which is preliminary data.</text>
</comment>
<accession>A0ABR8QU39</accession>
<name>A0ABR8QU39_9BACI</name>
<dbReference type="Proteomes" id="UP000657931">
    <property type="component" value="Unassembled WGS sequence"/>
</dbReference>
<dbReference type="EMBL" id="JACSQT010000011">
    <property type="protein sequence ID" value="MBD7939048.1"/>
    <property type="molecule type" value="Genomic_DNA"/>
</dbReference>
<sequence>MKKIVYFDEESVTDYLQISNGGNLNKTTELLKETGKNAQIDGKAGVGTTKDNVFSNFLNALIGFSGNVEVNAAAGAKVKTDNIAKTIIQNTILTDFLDSLGNDNSAIEEFKDYILEAEKDSLTYIVMISPFMSMISGNPALDETGEYDLVIDKIDETIRNAKGYYEFIGIGSKTEHEEVVFRFNINAFKNNYNITDLRKMNLIIHAMHVGFAKKSDLTFNGEFELNNKKSNNPKFGERDSNREADEEVSLKVYDVLIAGVE</sequence>
<organism evidence="1 2">
    <name type="scientific">Cytobacillus stercorigallinarum</name>
    <dbReference type="NCBI Taxonomy" id="2762240"/>
    <lineage>
        <taxon>Bacteria</taxon>
        <taxon>Bacillati</taxon>
        <taxon>Bacillota</taxon>
        <taxon>Bacilli</taxon>
        <taxon>Bacillales</taxon>
        <taxon>Bacillaceae</taxon>
        <taxon>Cytobacillus</taxon>
    </lineage>
</organism>
<evidence type="ECO:0000313" key="2">
    <source>
        <dbReference type="Proteomes" id="UP000657931"/>
    </source>
</evidence>
<keyword evidence="2" id="KW-1185">Reference proteome</keyword>
<gene>
    <name evidence="1" type="ORF">H9655_18580</name>
</gene>